<feature type="binding site" description="axial binding residue" evidence="8">
    <location>
        <position position="451"/>
    </location>
    <ligand>
        <name>heme</name>
        <dbReference type="ChEBI" id="CHEBI:30413"/>
    </ligand>
    <ligandPart>
        <name>Fe</name>
        <dbReference type="ChEBI" id="CHEBI:18248"/>
    </ligandPart>
</feature>
<dbReference type="PRINTS" id="PR00385">
    <property type="entry name" value="P450"/>
</dbReference>
<evidence type="ECO:0000313" key="10">
    <source>
        <dbReference type="EMBL" id="KAK2028153.1"/>
    </source>
</evidence>
<evidence type="ECO:0000256" key="1">
    <source>
        <dbReference type="ARBA" id="ARBA00001971"/>
    </source>
</evidence>
<keyword evidence="9" id="KW-1133">Transmembrane helix</keyword>
<dbReference type="InterPro" id="IPR050121">
    <property type="entry name" value="Cytochrome_P450_monoxygenase"/>
</dbReference>
<keyword evidence="4 8" id="KW-0479">Metal-binding</keyword>
<comment type="caution">
    <text evidence="10">The sequence shown here is derived from an EMBL/GenBank/DDBJ whole genome shotgun (WGS) entry which is preliminary data.</text>
</comment>
<dbReference type="PANTHER" id="PTHR24305">
    <property type="entry name" value="CYTOCHROME P450"/>
    <property type="match status" value="1"/>
</dbReference>
<sequence>MNNLLASSQTSSFVVGSLVCLVLWYITTSLIAWYRLRHIPGPFFARFSYYWTFRTTRSGKQYEIYRDINDKYGSSLVRIGPYDLVTNDPEVIRIMSSAKGIYRRGDANSGNRFNPHHLTLLNMLDPKPHDQFKTKVAPAYSGRDTPGLESNVDDQLKNLISLIRRKHIATSAECRTLPLGRDAGLFALDVISKVSLGKEFGCLQEDADVHEFYSTLRKHVPFMSMTIDVPWLRKIFYSDWYLSWMGPQETDSIGIGKLMGMTNDVVRKRFAPGAEPKKDMLGSFIRYGLTQQECEGESLFMFIAGSDTIAVVMRHTMLHILSSPIVYQKLKDEIRSAVREGKVAGEIITNAESKSLPYLQAVIAEGLRIRPVVPGLLFKEVPAGGDTINGQHIPEGTSIGIALASILRSKRVFGEDVEVFRPERFLEATQEQLAEMQRSTELQFGSGRWMCAGKPLAKMELNKVFFELFRHFDFQLINPQHPMQSTSYLLWVDLGLEVRVTESDIMPQSR</sequence>
<evidence type="ECO:0000256" key="8">
    <source>
        <dbReference type="PIRSR" id="PIRSR602401-1"/>
    </source>
</evidence>
<evidence type="ECO:0000256" key="2">
    <source>
        <dbReference type="ARBA" id="ARBA00010617"/>
    </source>
</evidence>
<dbReference type="AlphaFoldDB" id="A0AAD9M4E0"/>
<dbReference type="EMBL" id="MU842883">
    <property type="protein sequence ID" value="KAK2028153.1"/>
    <property type="molecule type" value="Genomic_DNA"/>
</dbReference>
<keyword evidence="7" id="KW-0503">Monooxygenase</keyword>
<dbReference type="InterPro" id="IPR002401">
    <property type="entry name" value="Cyt_P450_E_grp-I"/>
</dbReference>
<dbReference type="SUPFAM" id="SSF48264">
    <property type="entry name" value="Cytochrome P450"/>
    <property type="match status" value="1"/>
</dbReference>
<accession>A0AAD9M4E0</accession>
<dbReference type="PANTHER" id="PTHR24305:SF77">
    <property type="entry name" value="CYTOCHROME P450 MONOOXYGENASE"/>
    <property type="match status" value="1"/>
</dbReference>
<dbReference type="InterPro" id="IPR001128">
    <property type="entry name" value="Cyt_P450"/>
</dbReference>
<dbReference type="GO" id="GO:0004497">
    <property type="term" value="F:monooxygenase activity"/>
    <property type="evidence" value="ECO:0007669"/>
    <property type="project" value="UniProtKB-KW"/>
</dbReference>
<dbReference type="InterPro" id="IPR036396">
    <property type="entry name" value="Cyt_P450_sf"/>
</dbReference>
<protein>
    <submittedName>
        <fullName evidence="10">Cytochrome P450</fullName>
    </submittedName>
</protein>
<feature type="transmembrane region" description="Helical" evidence="9">
    <location>
        <begin position="12"/>
        <end position="34"/>
    </location>
</feature>
<comment type="similarity">
    <text evidence="2">Belongs to the cytochrome P450 family.</text>
</comment>
<gene>
    <name evidence="10" type="ORF">LX32DRAFT_720986</name>
</gene>
<organism evidence="10 11">
    <name type="scientific">Colletotrichum zoysiae</name>
    <dbReference type="NCBI Taxonomy" id="1216348"/>
    <lineage>
        <taxon>Eukaryota</taxon>
        <taxon>Fungi</taxon>
        <taxon>Dikarya</taxon>
        <taxon>Ascomycota</taxon>
        <taxon>Pezizomycotina</taxon>
        <taxon>Sordariomycetes</taxon>
        <taxon>Hypocreomycetidae</taxon>
        <taxon>Glomerellales</taxon>
        <taxon>Glomerellaceae</taxon>
        <taxon>Colletotrichum</taxon>
        <taxon>Colletotrichum graminicola species complex</taxon>
    </lineage>
</organism>
<evidence type="ECO:0000256" key="4">
    <source>
        <dbReference type="ARBA" id="ARBA00022723"/>
    </source>
</evidence>
<keyword evidence="11" id="KW-1185">Reference proteome</keyword>
<dbReference type="GO" id="GO:0020037">
    <property type="term" value="F:heme binding"/>
    <property type="evidence" value="ECO:0007669"/>
    <property type="project" value="InterPro"/>
</dbReference>
<keyword evidence="9" id="KW-0812">Transmembrane</keyword>
<dbReference type="Pfam" id="PF00067">
    <property type="entry name" value="p450"/>
    <property type="match status" value="1"/>
</dbReference>
<dbReference type="PRINTS" id="PR00463">
    <property type="entry name" value="EP450I"/>
</dbReference>
<evidence type="ECO:0000313" key="11">
    <source>
        <dbReference type="Proteomes" id="UP001232148"/>
    </source>
</evidence>
<dbReference type="Proteomes" id="UP001232148">
    <property type="component" value="Unassembled WGS sequence"/>
</dbReference>
<proteinExistence type="inferred from homology"/>
<evidence type="ECO:0000256" key="3">
    <source>
        <dbReference type="ARBA" id="ARBA00022617"/>
    </source>
</evidence>
<evidence type="ECO:0000256" key="6">
    <source>
        <dbReference type="ARBA" id="ARBA00023004"/>
    </source>
</evidence>
<dbReference type="GO" id="GO:0005506">
    <property type="term" value="F:iron ion binding"/>
    <property type="evidence" value="ECO:0007669"/>
    <property type="project" value="InterPro"/>
</dbReference>
<comment type="cofactor">
    <cofactor evidence="1 8">
        <name>heme</name>
        <dbReference type="ChEBI" id="CHEBI:30413"/>
    </cofactor>
</comment>
<reference evidence="10" key="1">
    <citation type="submission" date="2021-06" db="EMBL/GenBank/DDBJ databases">
        <title>Comparative genomics, transcriptomics and evolutionary studies reveal genomic signatures of adaptation to plant cell wall in hemibiotrophic fungi.</title>
        <authorList>
            <consortium name="DOE Joint Genome Institute"/>
            <person name="Baroncelli R."/>
            <person name="Diaz J.F."/>
            <person name="Benocci T."/>
            <person name="Peng M."/>
            <person name="Battaglia E."/>
            <person name="Haridas S."/>
            <person name="Andreopoulos W."/>
            <person name="Labutti K."/>
            <person name="Pangilinan J."/>
            <person name="Floch G.L."/>
            <person name="Makela M.R."/>
            <person name="Henrissat B."/>
            <person name="Grigoriev I.V."/>
            <person name="Crouch J.A."/>
            <person name="De Vries R.P."/>
            <person name="Sukno S.A."/>
            <person name="Thon M.R."/>
        </authorList>
    </citation>
    <scope>NUCLEOTIDE SEQUENCE</scope>
    <source>
        <strain evidence="10">MAFF235873</strain>
    </source>
</reference>
<dbReference type="CDD" id="cd11060">
    <property type="entry name" value="CYP57A1-like"/>
    <property type="match status" value="1"/>
</dbReference>
<keyword evidence="5" id="KW-0560">Oxidoreductase</keyword>
<keyword evidence="9" id="KW-0472">Membrane</keyword>
<keyword evidence="3 8" id="KW-0349">Heme</keyword>
<evidence type="ECO:0000256" key="7">
    <source>
        <dbReference type="ARBA" id="ARBA00023033"/>
    </source>
</evidence>
<dbReference type="GO" id="GO:0016705">
    <property type="term" value="F:oxidoreductase activity, acting on paired donors, with incorporation or reduction of molecular oxygen"/>
    <property type="evidence" value="ECO:0007669"/>
    <property type="project" value="InterPro"/>
</dbReference>
<keyword evidence="6 8" id="KW-0408">Iron</keyword>
<name>A0AAD9M4E0_9PEZI</name>
<evidence type="ECO:0000256" key="5">
    <source>
        <dbReference type="ARBA" id="ARBA00023002"/>
    </source>
</evidence>
<evidence type="ECO:0000256" key="9">
    <source>
        <dbReference type="SAM" id="Phobius"/>
    </source>
</evidence>
<dbReference type="Gene3D" id="1.10.630.10">
    <property type="entry name" value="Cytochrome P450"/>
    <property type="match status" value="1"/>
</dbReference>